<gene>
    <name evidence="1" type="ORF">DVS81_03890</name>
</gene>
<name>A0A369XSG9_9PROT</name>
<evidence type="ECO:0000313" key="2">
    <source>
        <dbReference type="Proteomes" id="UP000253831"/>
    </source>
</evidence>
<proteinExistence type="predicted"/>
<evidence type="ECO:0000313" key="1">
    <source>
        <dbReference type="EMBL" id="RDE51776.1"/>
    </source>
</evidence>
<sequence length="1661" mass="176993">MVSITPIDRPLAGEQVVGLAPENAADASRWWLRRPNLFAGRTLTGPTLSGRQNWAARHIALRGQAFTPGVVRGLETALFSSAAGLVGTRLALLQGQGLSVDGEDVRVLQALEVALADLPAVADPSAFAGMGGAGGEGSSTAAKVVGPTLGAVVAALPDALPRVGILLLQPVTADRIGEFDATDPCSLDACGKGNVIAFEDWRIGDAARLLWYAWPEEFLSLPTLPAGAPGRWRNELAWRIFDAERLLAADAALPWEAFGVPIGLVACASDWTPLFLDRASVVRSGGRARYGRMGGGADSLGIHWRLPALWQARFEQLAEQIAAAGDPAPDAATLAADYVRLPPFGLLPAHVVNLDTLSSAFFPGNFTLDAAPLPSEQLDAALAEAASLAPLDLALGERVRLLVPVPQSVFEPRLLIREVIDPEFATTLAAFQLQRSRALGARQGLRTRASVLARAISGKALTVPAIADDPEALEAETLAPWGPPPAGGGHRSGLRAGVHQHFFEAATETLAVAVGEQLYAWVYLNPERPPRTLMLQWHADSWDHRAYWGENLIGWGADGTVARARAGDLPTAGEWVQLRLPAALVGLEGLAADGMAFTLYDGQAAFAMTGAIATGGAPRKWFCSVLPTAAQENGDERWDFMTHNDLWVPFDASAAVVPVDGSGAPASGGHSEPPAAGLHQHFFENASATFTAAATEQLYLWVFVDPDNPPTQLMLQWRSAGGWNHRAYWGLSRISWGTEGTASRRRIGAMPRPGRWQRLEVPVDAGAGVDVAGAALNGMAFTFFDGAAAFAHAGALSAANVERPWFSGALPAGAQPRGVWQFLQARDLRAPTSAAVNGQVEAALRLYDNPALGHLSAQERYQIFQLGVDGFIAYLKSRADRADDLVDYNFVKVQTDIYRVRQLVLGTTAATRLAISPALASIAQAETAVASTERIAGFFDELKNTPAATQFGTAAPRGGSPAATPAAAPAAFASGGAAGSAGSISTASARAVGSAFSSGGAQAPRFGSSGTQALVQVEGLSLNAGSSTLNQNALVRDSTSPQLLVGNVSFVPFDITNAAPLIGKAEVRTVSIAERLEAPKANEAKDYTTSTRYEAVRGLIALADELEVEDGGDSAGLFESIAFHGVRGDPALFYETEADVGNPDRPLPIVDSGDPAEQNTLNRLPRSLPLRTVLKQRWRLPLMLQAPRRSKIDESAYFSDGADLSDNTVALMRQLEGRIKLYRNAIALSEALLDSLRKQTAVLEQRLLAVGEDLAEARHDVAVTRALIAEEEARLAAINDRRTQILRDHVKFVAYQRPREAELISPAPMRQLDPGLLEAPVPACLMAHQDAPDELADLLGVVREAPSRWFARLPALLDKLDRVDLLVRVMQSAQLRSQIMNLRAAARPPASAVRGVAGAILALQDKRFAAVQQLRVAATRIDPPGIAALGWQGARAEAEKVVSLGDLIDGEHGSGAVASKAATLFEEISRIAACLHEAFSDVLPSIRLDWAERLSQFDATPQLRNLAGLPRWGELDYETRRQLQAYADWLFGQMKSGDREAEGLINDLVHMCLLLASHAPVNRIISGRLRAPVTALPGIRLPIRVIDGLKLRVGMQALVYQGDRVVARARVDDLASSEVSSTVLHVEGNRLELAAESRVQFVAADSPLAMSSARLASVKIR</sequence>
<dbReference type="Proteomes" id="UP000253831">
    <property type="component" value="Unassembled WGS sequence"/>
</dbReference>
<protein>
    <submittedName>
        <fullName evidence="1">Uncharacterized protein</fullName>
    </submittedName>
</protein>
<organism evidence="1 2">
    <name type="scientific">Candidatus Accumulibacter meliphilus</name>
    <dbReference type="NCBI Taxonomy" id="2211374"/>
    <lineage>
        <taxon>Bacteria</taxon>
        <taxon>Pseudomonadati</taxon>
        <taxon>Pseudomonadota</taxon>
        <taxon>Betaproteobacteria</taxon>
        <taxon>Candidatus Accumulibacter</taxon>
    </lineage>
</organism>
<accession>A0A369XSG9</accession>
<dbReference type="EMBL" id="QPGA01000004">
    <property type="protein sequence ID" value="RDE51776.1"/>
    <property type="molecule type" value="Genomic_DNA"/>
</dbReference>
<reference evidence="1 2" key="1">
    <citation type="submission" date="2018-05" db="EMBL/GenBank/DDBJ databases">
        <title>Integrated omic analyses show evidence that a Ca. Accumulibacter phosphatis strain performs denitrification under micro-aerobic conditions.</title>
        <authorList>
            <person name="Camejo P.Y."/>
            <person name="Katherine M.D."/>
            <person name="Daniel N.R."/>
        </authorList>
    </citation>
    <scope>NUCLEOTIDE SEQUENCE [LARGE SCALE GENOMIC DNA]</scope>
    <source>
        <strain evidence="1">UW-LDO-IC</strain>
    </source>
</reference>
<comment type="caution">
    <text evidence="1">The sequence shown here is derived from an EMBL/GenBank/DDBJ whole genome shotgun (WGS) entry which is preliminary data.</text>
</comment>